<sequence>MVAPPDNSSTDDARRAFGDDGSGDPLPGPPQWDRPRGPGPGRDTEGDRDRRKADWTPPRGERWIPLVVAALALVATGLGLWRAERAALRDPVEQGRRGEVVRAEGRSLLREANLQRVFAKVAARLDDDEVVTDVDLSPVRAVIEVRDAEGHERTFGVDLAYDVVEARTGTNAAPGPALSRLDPGAPGRLVLAALSTTGPAARIVRVDWRYAANQEQQSWDLTLEEVPIADQHWTADATGTRSRRAGDPEPVAPPLGEPIPTTSTTPAATPAPTPTTPVRPTTRPGTQVRIPPESNVVVVRVGGTTIVTDPAAGRRLNRCLRRAGNRPARLQACVDALGR</sequence>
<evidence type="ECO:0000256" key="1">
    <source>
        <dbReference type="SAM" id="MobiDB-lite"/>
    </source>
</evidence>
<evidence type="ECO:0000313" key="2">
    <source>
        <dbReference type="EMBL" id="XAY03619.1"/>
    </source>
</evidence>
<proteinExistence type="predicted"/>
<feature type="compositionally biased region" description="Low complexity" evidence="1">
    <location>
        <begin position="258"/>
        <end position="268"/>
    </location>
</feature>
<dbReference type="KEGG" id="parq:DSM112329_00439"/>
<feature type="compositionally biased region" description="Basic and acidic residues" evidence="1">
    <location>
        <begin position="42"/>
        <end position="56"/>
    </location>
</feature>
<feature type="region of interest" description="Disordered" evidence="1">
    <location>
        <begin position="234"/>
        <end position="293"/>
    </location>
</feature>
<dbReference type="AlphaFoldDB" id="A0AAU7APT2"/>
<feature type="region of interest" description="Disordered" evidence="1">
    <location>
        <begin position="1"/>
        <end position="56"/>
    </location>
</feature>
<organism evidence="2">
    <name type="scientific">Paraconexibacter sp. AEG42_29</name>
    <dbReference type="NCBI Taxonomy" id="2997339"/>
    <lineage>
        <taxon>Bacteria</taxon>
        <taxon>Bacillati</taxon>
        <taxon>Actinomycetota</taxon>
        <taxon>Thermoleophilia</taxon>
        <taxon>Solirubrobacterales</taxon>
        <taxon>Paraconexibacteraceae</taxon>
        <taxon>Paraconexibacter</taxon>
    </lineage>
</organism>
<protein>
    <submittedName>
        <fullName evidence="2">Uncharacterized protein</fullName>
    </submittedName>
</protein>
<dbReference type="EMBL" id="CP114014">
    <property type="protein sequence ID" value="XAY03619.1"/>
    <property type="molecule type" value="Genomic_DNA"/>
</dbReference>
<feature type="compositionally biased region" description="Polar residues" evidence="1">
    <location>
        <begin position="1"/>
        <end position="10"/>
    </location>
</feature>
<gene>
    <name evidence="2" type="ORF">DSM112329_00439</name>
</gene>
<accession>A0AAU7APT2</accession>
<dbReference type="RefSeq" id="WP_354700175.1">
    <property type="nucleotide sequence ID" value="NZ_CP114014.1"/>
</dbReference>
<name>A0AAU7APT2_9ACTN</name>
<reference evidence="2" key="1">
    <citation type="submission" date="2022-12" db="EMBL/GenBank/DDBJ databases">
        <title>Paraconexibacter alkalitolerans sp. nov. and Baekduia alba sp. nov., isolated from soil and emended description of the genera Paraconexibacter (Chun et al., 2020) and Baekduia (An et al., 2020).</title>
        <authorList>
            <person name="Vieira S."/>
            <person name="Huber K.J."/>
            <person name="Geppert A."/>
            <person name="Wolf J."/>
            <person name="Neumann-Schaal M."/>
            <person name="Muesken M."/>
            <person name="Overmann J."/>
        </authorList>
    </citation>
    <scope>NUCLEOTIDE SEQUENCE</scope>
    <source>
        <strain evidence="2">AEG42_29</strain>
    </source>
</reference>